<evidence type="ECO:0000256" key="14">
    <source>
        <dbReference type="PIRNR" id="PIRNR006337"/>
    </source>
</evidence>
<evidence type="ECO:0000313" key="20">
    <source>
        <dbReference type="EMBL" id="RXW31728.1"/>
    </source>
</evidence>
<dbReference type="GO" id="GO:0033942">
    <property type="term" value="F:4-alpha-D-(1-&gt;4)-alpha-D-glucanotrehalose trehalohydrolase activity"/>
    <property type="evidence" value="ECO:0007669"/>
    <property type="project" value="UniProtKB-EC"/>
</dbReference>
<feature type="domain" description="Glycosyl hydrolase family 13 catalytic" evidence="19">
    <location>
        <begin position="113"/>
        <end position="457"/>
    </location>
</feature>
<feature type="binding site" evidence="16">
    <location>
        <begin position="257"/>
        <end position="262"/>
    </location>
    <ligand>
        <name>substrate</name>
    </ligand>
</feature>
<dbReference type="InterPro" id="IPR044901">
    <property type="entry name" value="Trehalose_TreZ_E-set_sf"/>
</dbReference>
<dbReference type="EMBL" id="PPCV01000007">
    <property type="protein sequence ID" value="RXW31728.1"/>
    <property type="molecule type" value="Genomic_DNA"/>
</dbReference>
<evidence type="ECO:0000256" key="16">
    <source>
        <dbReference type="PIRSR" id="PIRSR006337-2"/>
    </source>
</evidence>
<evidence type="ECO:0000256" key="15">
    <source>
        <dbReference type="PIRSR" id="PIRSR006337-1"/>
    </source>
</evidence>
<dbReference type="PANTHER" id="PTHR43651">
    <property type="entry name" value="1,4-ALPHA-GLUCAN-BRANCHING ENZYME"/>
    <property type="match status" value="1"/>
</dbReference>
<evidence type="ECO:0000256" key="8">
    <source>
        <dbReference type="ARBA" id="ARBA00023277"/>
    </source>
</evidence>
<dbReference type="EC" id="3.2.1.141" evidence="4 13"/>
<proteinExistence type="inferred from homology"/>
<keyword evidence="21" id="KW-1185">Reference proteome</keyword>
<keyword evidence="8" id="KW-0119">Carbohydrate metabolism</keyword>
<dbReference type="Gene3D" id="3.20.20.80">
    <property type="entry name" value="Glycosidases"/>
    <property type="match status" value="1"/>
</dbReference>
<keyword evidence="9 14" id="KW-0326">Glycosidase</keyword>
<dbReference type="Gene3D" id="2.60.40.10">
    <property type="entry name" value="Immunoglobulins"/>
    <property type="match status" value="1"/>
</dbReference>
<dbReference type="SUPFAM" id="SSF81296">
    <property type="entry name" value="E set domains"/>
    <property type="match status" value="1"/>
</dbReference>
<dbReference type="InterPro" id="IPR012768">
    <property type="entry name" value="Trehalose_TreZ"/>
</dbReference>
<dbReference type="Pfam" id="PF00128">
    <property type="entry name" value="Alpha-amylase"/>
    <property type="match status" value="1"/>
</dbReference>
<keyword evidence="6" id="KW-0963">Cytoplasm</keyword>
<feature type="binding site" evidence="16">
    <location>
        <begin position="390"/>
        <end position="395"/>
    </location>
    <ligand>
        <name>substrate</name>
    </ligand>
</feature>
<evidence type="ECO:0000256" key="5">
    <source>
        <dbReference type="ARBA" id="ARBA00015938"/>
    </source>
</evidence>
<dbReference type="Proteomes" id="UP000290624">
    <property type="component" value="Unassembled WGS sequence"/>
</dbReference>
<organism evidence="20 21">
    <name type="scientific">Propioniciclava flava</name>
    <dbReference type="NCBI Taxonomy" id="2072026"/>
    <lineage>
        <taxon>Bacteria</taxon>
        <taxon>Bacillati</taxon>
        <taxon>Actinomycetota</taxon>
        <taxon>Actinomycetes</taxon>
        <taxon>Propionibacteriales</taxon>
        <taxon>Propionibacteriaceae</taxon>
        <taxon>Propioniciclava</taxon>
    </lineage>
</organism>
<keyword evidence="7 14" id="KW-0378">Hydrolase</keyword>
<feature type="region of interest" description="Disordered" evidence="18">
    <location>
        <begin position="62"/>
        <end position="84"/>
    </location>
</feature>
<dbReference type="GO" id="GO:0005992">
    <property type="term" value="P:trehalose biosynthetic process"/>
    <property type="evidence" value="ECO:0007669"/>
    <property type="project" value="UniProtKB-UniRule"/>
</dbReference>
<name>A0A4V1Q787_9ACTN</name>
<comment type="subcellular location">
    <subcellularLocation>
        <location evidence="1 15">Cytoplasm</location>
    </subcellularLocation>
</comment>
<sequence length="585" mass="63564">MAEPHDSGAALLPLTVWAPQAVTLEAVVRGADPTDADAVIPLVRDEGGVWRGTLPADTDYLLRVDGDTPRPDPRSPRQPYGVHGSSRTFDAAAFAWSDGAWAGRDVLGGVFYEVHVGTFTPEGTLDAAIAHLDYLAALGVDTVELMPLAPFPGERGWGYDGVSLYAVHESYGGPAALQRFVDAAHARGLAVCLDVVYNHFGPDGNYAPVFGPYFTDKHSTPWGAAINLDDEGAGGVRSFIIDNALRWLRDFHIDALRLDAVHALVDDSPRHILAELSDAVAAVSQDTGRIATLIAESDENQISTITATAEGGRGMDAQWADDVHHALHAWLTGERFGYYVDFGSEETLAHAFEHVFVHDGTFSTFRNKTWGAPVPDELARSRFVVFDQNHDQVGNRGLGDRPSQRLAPAQVAGGAALLLLSPFTPLLFQGEEWGTRRPFLFFTDHAEDLGRAVTQGRRAEFATHGWEDLYGPDATIPDPQDRATFEASKVDWDERTSPDHAPLLAWYRTLLRLRHEHLGDPDAEFSTSHGPGWFALRHGPLRVTVAAHTDTTIEPVGTLVAAWGETEHTPAGIRLISPAVTVSLE</sequence>
<dbReference type="InterPro" id="IPR013783">
    <property type="entry name" value="Ig-like_fold"/>
</dbReference>
<evidence type="ECO:0000256" key="9">
    <source>
        <dbReference type="ARBA" id="ARBA00023295"/>
    </source>
</evidence>
<comment type="caution">
    <text evidence="20">The sequence shown here is derived from an EMBL/GenBank/DDBJ whole genome shotgun (WGS) entry which is preliminary data.</text>
</comment>
<evidence type="ECO:0000256" key="13">
    <source>
        <dbReference type="NCBIfam" id="TIGR02402"/>
    </source>
</evidence>
<dbReference type="NCBIfam" id="TIGR02402">
    <property type="entry name" value="trehalose_TreZ"/>
    <property type="match status" value="1"/>
</dbReference>
<gene>
    <name evidence="20" type="primary">treZ</name>
    <name evidence="20" type="ORF">C1706_10665</name>
</gene>
<evidence type="ECO:0000256" key="3">
    <source>
        <dbReference type="ARBA" id="ARBA00008061"/>
    </source>
</evidence>
<protein>
    <recommendedName>
        <fullName evidence="5 13">Malto-oligosyltrehalose trehalohydrolase</fullName>
        <shortName evidence="14">MTHase</shortName>
        <ecNumber evidence="4 13">3.2.1.141</ecNumber>
    </recommendedName>
    <alternativeName>
        <fullName evidence="11 14">4-alpha-D-((1-&gt;4)-alpha-D-glucano)trehalose trehalohydrolase</fullName>
    </alternativeName>
    <alternativeName>
        <fullName evidence="10 14">Maltooligosyl trehalose trehalohydrolase</fullName>
    </alternativeName>
</protein>
<dbReference type="InterPro" id="IPR006047">
    <property type="entry name" value="GH13_cat_dom"/>
</dbReference>
<evidence type="ECO:0000256" key="18">
    <source>
        <dbReference type="SAM" id="MobiDB-lite"/>
    </source>
</evidence>
<dbReference type="InterPro" id="IPR014756">
    <property type="entry name" value="Ig_E-set"/>
</dbReference>
<feature type="active site" description="Proton donor" evidence="15">
    <location>
        <position position="296"/>
    </location>
</feature>
<dbReference type="AlphaFoldDB" id="A0A4V1Q787"/>
<dbReference type="SMART" id="SM00642">
    <property type="entry name" value="Aamy"/>
    <property type="match status" value="1"/>
</dbReference>
<dbReference type="CDD" id="cd11325">
    <property type="entry name" value="AmyAc_GTHase"/>
    <property type="match status" value="1"/>
</dbReference>
<comment type="catalytic activity">
    <reaction evidence="12 14">
        <text>hydrolysis of (1-&gt;4)-alpha-D-glucosidic linkage in 4-alpha-D-[(1-&gt;4)-alpha-D-glucanosyl]n trehalose to yield trehalose and (1-&gt;4)-alpha-D-glucan.</text>
        <dbReference type="EC" id="3.2.1.141"/>
    </reaction>
</comment>
<dbReference type="SUPFAM" id="SSF51445">
    <property type="entry name" value="(Trans)glycosidases"/>
    <property type="match status" value="1"/>
</dbReference>
<comment type="similarity">
    <text evidence="3 14">Belongs to the glycosyl hydrolase 13 family.</text>
</comment>
<comment type="pathway">
    <text evidence="2 14">Glycan biosynthesis; trehalose biosynthesis.</text>
</comment>
<dbReference type="GO" id="GO:0005737">
    <property type="term" value="C:cytoplasm"/>
    <property type="evidence" value="ECO:0007669"/>
    <property type="project" value="UniProtKB-SubCell"/>
</dbReference>
<dbReference type="OrthoDB" id="9800174at2"/>
<dbReference type="RefSeq" id="WP_129459223.1">
    <property type="nucleotide sequence ID" value="NZ_PPCV01000007.1"/>
</dbReference>
<accession>A0A4V1Q787</accession>
<evidence type="ECO:0000256" key="10">
    <source>
        <dbReference type="ARBA" id="ARBA00032057"/>
    </source>
</evidence>
<dbReference type="UniPathway" id="UPA00299"/>
<evidence type="ECO:0000256" key="4">
    <source>
        <dbReference type="ARBA" id="ARBA00012268"/>
    </source>
</evidence>
<feature type="binding site" evidence="16">
    <location>
        <begin position="321"/>
        <end position="325"/>
    </location>
    <ligand>
        <name>substrate</name>
    </ligand>
</feature>
<evidence type="ECO:0000256" key="6">
    <source>
        <dbReference type="ARBA" id="ARBA00022490"/>
    </source>
</evidence>
<evidence type="ECO:0000256" key="2">
    <source>
        <dbReference type="ARBA" id="ARBA00005199"/>
    </source>
</evidence>
<dbReference type="PANTHER" id="PTHR43651:SF11">
    <property type="entry name" value="MALTO-OLIGOSYLTREHALOSE TREHALOHYDROLASE"/>
    <property type="match status" value="1"/>
</dbReference>
<evidence type="ECO:0000256" key="12">
    <source>
        <dbReference type="ARBA" id="ARBA00034013"/>
    </source>
</evidence>
<feature type="active site" description="Nucleophile" evidence="15">
    <location>
        <position position="259"/>
    </location>
</feature>
<reference evidence="20 21" key="1">
    <citation type="submission" date="2018-01" db="EMBL/GenBank/DDBJ databases">
        <title>Lactibacter flavus gen. nov., sp. nov., a novel bacterium of the family Propionibacteriaceae isolated from raw milk and dairy products.</title>
        <authorList>
            <person name="Wenning M."/>
            <person name="Breitenwieser F."/>
            <person name="Huptas C."/>
            <person name="von Neubeck M."/>
            <person name="Busse H.-J."/>
            <person name="Scherer S."/>
        </authorList>
    </citation>
    <scope>NUCLEOTIDE SEQUENCE [LARGE SCALE GENOMIC DNA]</scope>
    <source>
        <strain evidence="20 21">VG341</strain>
    </source>
</reference>
<evidence type="ECO:0000313" key="21">
    <source>
        <dbReference type="Proteomes" id="UP000290624"/>
    </source>
</evidence>
<dbReference type="PIRSF" id="PIRSF006337">
    <property type="entry name" value="Trehalose_TreZ"/>
    <property type="match status" value="1"/>
</dbReference>
<dbReference type="InterPro" id="IPR017853">
    <property type="entry name" value="GH"/>
</dbReference>
<evidence type="ECO:0000256" key="7">
    <source>
        <dbReference type="ARBA" id="ARBA00022801"/>
    </source>
</evidence>
<evidence type="ECO:0000259" key="19">
    <source>
        <dbReference type="SMART" id="SM00642"/>
    </source>
</evidence>
<dbReference type="Gene3D" id="1.10.10.760">
    <property type="entry name" value="E-set domains of sugar-utilizing enzymes"/>
    <property type="match status" value="1"/>
</dbReference>
<feature type="site" description="Transition state stabilizer" evidence="17">
    <location>
        <position position="391"/>
    </location>
</feature>
<evidence type="ECO:0000256" key="1">
    <source>
        <dbReference type="ARBA" id="ARBA00004496"/>
    </source>
</evidence>
<evidence type="ECO:0000256" key="11">
    <source>
        <dbReference type="ARBA" id="ARBA00033284"/>
    </source>
</evidence>
<feature type="compositionally biased region" description="Basic and acidic residues" evidence="18">
    <location>
        <begin position="62"/>
        <end position="75"/>
    </location>
</feature>
<evidence type="ECO:0000256" key="17">
    <source>
        <dbReference type="PIRSR" id="PIRSR006337-3"/>
    </source>
</evidence>